<proteinExistence type="predicted"/>
<comment type="caution">
    <text evidence="2">The sequence shown here is derived from an EMBL/GenBank/DDBJ whole genome shotgun (WGS) entry which is preliminary data.</text>
</comment>
<dbReference type="AlphaFoldDB" id="A0AAD4S1S5"/>
<accession>A0AAD4S1S5</accession>
<reference evidence="2" key="1">
    <citation type="submission" date="2022-04" db="EMBL/GenBank/DDBJ databases">
        <title>A functionally conserved STORR gene fusion in Papaver species that diverged 16.8 million years ago.</title>
        <authorList>
            <person name="Catania T."/>
        </authorList>
    </citation>
    <scope>NUCLEOTIDE SEQUENCE</scope>
    <source>
        <strain evidence="2">S-188037</strain>
    </source>
</reference>
<feature type="domain" description="CCR4-NOT transcription complex subunit 1-like NOT1 connector" evidence="1">
    <location>
        <begin position="59"/>
        <end position="103"/>
    </location>
</feature>
<dbReference type="EMBL" id="JAJJMB010015535">
    <property type="protein sequence ID" value="KAI3853766.1"/>
    <property type="molecule type" value="Genomic_DNA"/>
</dbReference>
<sequence>MHMAKLVDAGRNRTATEATGKDRYMTWDKKGKRCRYREAPSARSPVIYSDGEHNSNKAIHSELLNLAEYNMHVAKLVNAGRNRTAMRVCNPLLQILVTPDAELVSLSSIISWSHWQS</sequence>
<dbReference type="Proteomes" id="UP001202328">
    <property type="component" value="Unassembled WGS sequence"/>
</dbReference>
<evidence type="ECO:0000313" key="2">
    <source>
        <dbReference type="EMBL" id="KAI3853766.1"/>
    </source>
</evidence>
<evidence type="ECO:0000259" key="1">
    <source>
        <dbReference type="Pfam" id="PF25097"/>
    </source>
</evidence>
<dbReference type="InterPro" id="IPR055454">
    <property type="entry name" value="CNOT1-like_NOT1_connector"/>
</dbReference>
<dbReference type="Pfam" id="PF25097">
    <property type="entry name" value="ARM_Cnot1"/>
    <property type="match status" value="1"/>
</dbReference>
<name>A0AAD4S1S5_9MAGN</name>
<organism evidence="2 3">
    <name type="scientific">Papaver atlanticum</name>
    <dbReference type="NCBI Taxonomy" id="357466"/>
    <lineage>
        <taxon>Eukaryota</taxon>
        <taxon>Viridiplantae</taxon>
        <taxon>Streptophyta</taxon>
        <taxon>Embryophyta</taxon>
        <taxon>Tracheophyta</taxon>
        <taxon>Spermatophyta</taxon>
        <taxon>Magnoliopsida</taxon>
        <taxon>Ranunculales</taxon>
        <taxon>Papaveraceae</taxon>
        <taxon>Papaveroideae</taxon>
        <taxon>Papaver</taxon>
    </lineage>
</organism>
<evidence type="ECO:0000313" key="3">
    <source>
        <dbReference type="Proteomes" id="UP001202328"/>
    </source>
</evidence>
<gene>
    <name evidence="2" type="ORF">MKW98_025283</name>
</gene>
<keyword evidence="3" id="KW-1185">Reference proteome</keyword>
<protein>
    <recommendedName>
        <fullName evidence="1">CCR4-NOT transcription complex subunit 1-like NOT1 connector domain-containing protein</fullName>
    </recommendedName>
</protein>